<reference evidence="7 8" key="1">
    <citation type="journal article" date="2020" name="Cell">
        <title>Large-Scale Comparative Analyses of Tick Genomes Elucidate Their Genetic Diversity and Vector Capacities.</title>
        <authorList>
            <consortium name="Tick Genome and Microbiome Consortium (TIGMIC)"/>
            <person name="Jia N."/>
            <person name="Wang J."/>
            <person name="Shi W."/>
            <person name="Du L."/>
            <person name="Sun Y."/>
            <person name="Zhan W."/>
            <person name="Jiang J.F."/>
            <person name="Wang Q."/>
            <person name="Zhang B."/>
            <person name="Ji P."/>
            <person name="Bell-Sakyi L."/>
            <person name="Cui X.M."/>
            <person name="Yuan T.T."/>
            <person name="Jiang B.G."/>
            <person name="Yang W.F."/>
            <person name="Lam T.T."/>
            <person name="Chang Q.C."/>
            <person name="Ding S.J."/>
            <person name="Wang X.J."/>
            <person name="Zhu J.G."/>
            <person name="Ruan X.D."/>
            <person name="Zhao L."/>
            <person name="Wei J.T."/>
            <person name="Ye R.Z."/>
            <person name="Que T.C."/>
            <person name="Du C.H."/>
            <person name="Zhou Y.H."/>
            <person name="Cheng J.X."/>
            <person name="Dai P.F."/>
            <person name="Guo W.B."/>
            <person name="Han X.H."/>
            <person name="Huang E.J."/>
            <person name="Li L.F."/>
            <person name="Wei W."/>
            <person name="Gao Y.C."/>
            <person name="Liu J.Z."/>
            <person name="Shao H.Z."/>
            <person name="Wang X."/>
            <person name="Wang C.C."/>
            <person name="Yang T.C."/>
            <person name="Huo Q.B."/>
            <person name="Li W."/>
            <person name="Chen H.Y."/>
            <person name="Chen S.E."/>
            <person name="Zhou L.G."/>
            <person name="Ni X.B."/>
            <person name="Tian J.H."/>
            <person name="Sheng Y."/>
            <person name="Liu T."/>
            <person name="Pan Y.S."/>
            <person name="Xia L.Y."/>
            <person name="Li J."/>
            <person name="Zhao F."/>
            <person name="Cao W.C."/>
        </authorList>
    </citation>
    <scope>NUCLEOTIDE SEQUENCE [LARGE SCALE GENOMIC DNA]</scope>
    <source>
        <strain evidence="7">HaeL-2018</strain>
    </source>
</reference>
<evidence type="ECO:0008006" key="9">
    <source>
        <dbReference type="Google" id="ProtNLM"/>
    </source>
</evidence>
<evidence type="ECO:0000256" key="1">
    <source>
        <dbReference type="ARBA" id="ARBA00004141"/>
    </source>
</evidence>
<accession>A0A9J6G048</accession>
<evidence type="ECO:0000256" key="4">
    <source>
        <dbReference type="ARBA" id="ARBA00022989"/>
    </source>
</evidence>
<evidence type="ECO:0000313" key="8">
    <source>
        <dbReference type="Proteomes" id="UP000821853"/>
    </source>
</evidence>
<evidence type="ECO:0000256" key="5">
    <source>
        <dbReference type="ARBA" id="ARBA00023136"/>
    </source>
</evidence>
<dbReference type="PANTHER" id="PTHR12191:SF37">
    <property type="entry name" value="ZINC TRANSPORTER FOI"/>
    <property type="match status" value="1"/>
</dbReference>
<evidence type="ECO:0000256" key="2">
    <source>
        <dbReference type="ARBA" id="ARBA00006939"/>
    </source>
</evidence>
<protein>
    <recommendedName>
        <fullName evidence="9">Zinc transporter</fullName>
    </recommendedName>
</protein>
<dbReference type="Proteomes" id="UP000821853">
    <property type="component" value="Chromosome 2"/>
</dbReference>
<dbReference type="VEuPathDB" id="VectorBase:HLOH_046166"/>
<dbReference type="OrthoDB" id="200954at2759"/>
<dbReference type="AlphaFoldDB" id="A0A9J6G048"/>
<evidence type="ECO:0000256" key="3">
    <source>
        <dbReference type="ARBA" id="ARBA00022692"/>
    </source>
</evidence>
<dbReference type="PANTHER" id="PTHR12191">
    <property type="entry name" value="SOLUTE CARRIER FAMILY 39"/>
    <property type="match status" value="1"/>
</dbReference>
<keyword evidence="5 6" id="KW-0472">Membrane</keyword>
<proteinExistence type="inferred from homology"/>
<name>A0A9J6G048_HAELO</name>
<feature type="transmembrane region" description="Helical" evidence="6">
    <location>
        <begin position="20"/>
        <end position="43"/>
    </location>
</feature>
<gene>
    <name evidence="7" type="ORF">HPB48_012647</name>
</gene>
<feature type="transmembrane region" description="Helical" evidence="6">
    <location>
        <begin position="90"/>
        <end position="107"/>
    </location>
</feature>
<dbReference type="Pfam" id="PF02535">
    <property type="entry name" value="Zip"/>
    <property type="match status" value="1"/>
</dbReference>
<dbReference type="EMBL" id="JABSTR010000004">
    <property type="protein sequence ID" value="KAH9368423.1"/>
    <property type="molecule type" value="Genomic_DNA"/>
</dbReference>
<dbReference type="InterPro" id="IPR003689">
    <property type="entry name" value="ZIP"/>
</dbReference>
<dbReference type="GO" id="GO:0005886">
    <property type="term" value="C:plasma membrane"/>
    <property type="evidence" value="ECO:0007669"/>
    <property type="project" value="TreeGrafter"/>
</dbReference>
<feature type="transmembrane region" description="Helical" evidence="6">
    <location>
        <begin position="148"/>
        <end position="168"/>
    </location>
</feature>
<dbReference type="InterPro" id="IPR050799">
    <property type="entry name" value="ZIP_Transporter"/>
</dbReference>
<dbReference type="GO" id="GO:0005385">
    <property type="term" value="F:zinc ion transmembrane transporter activity"/>
    <property type="evidence" value="ECO:0007669"/>
    <property type="project" value="TreeGrafter"/>
</dbReference>
<evidence type="ECO:0000256" key="6">
    <source>
        <dbReference type="SAM" id="Phobius"/>
    </source>
</evidence>
<sequence length="178" mass="18847">MAWMVIIGDGLHNFSDGLAIGAAFASGLSGGLSTTIAVFCHELPHELGDFAVLLKAGMSVRQAVFYNVVSSVLCLLGMAIGISLGNVHSASSWIFAGVGGMFLYIALVDMPSCVLIRVAEKNPPLSHSQLPELSVNPTHGNKRAVHQLGIQLLGISLGVTTMFVIALYERDLQRLMSP</sequence>
<feature type="transmembrane region" description="Helical" evidence="6">
    <location>
        <begin position="64"/>
        <end position="84"/>
    </location>
</feature>
<dbReference type="GO" id="GO:0140410">
    <property type="term" value="F:monoatomic cation:bicarbonate symporter activity"/>
    <property type="evidence" value="ECO:0007669"/>
    <property type="project" value="TreeGrafter"/>
</dbReference>
<keyword evidence="8" id="KW-1185">Reference proteome</keyword>
<organism evidence="7 8">
    <name type="scientific">Haemaphysalis longicornis</name>
    <name type="common">Bush tick</name>
    <dbReference type="NCBI Taxonomy" id="44386"/>
    <lineage>
        <taxon>Eukaryota</taxon>
        <taxon>Metazoa</taxon>
        <taxon>Ecdysozoa</taxon>
        <taxon>Arthropoda</taxon>
        <taxon>Chelicerata</taxon>
        <taxon>Arachnida</taxon>
        <taxon>Acari</taxon>
        <taxon>Parasitiformes</taxon>
        <taxon>Ixodida</taxon>
        <taxon>Ixodoidea</taxon>
        <taxon>Ixodidae</taxon>
        <taxon>Haemaphysalinae</taxon>
        <taxon>Haemaphysalis</taxon>
    </lineage>
</organism>
<keyword evidence="4 6" id="KW-1133">Transmembrane helix</keyword>
<comment type="caution">
    <text evidence="7">The sequence shown here is derived from an EMBL/GenBank/DDBJ whole genome shotgun (WGS) entry which is preliminary data.</text>
</comment>
<dbReference type="GO" id="GO:0071578">
    <property type="term" value="P:zinc ion import across plasma membrane"/>
    <property type="evidence" value="ECO:0007669"/>
    <property type="project" value="TreeGrafter"/>
</dbReference>
<comment type="subcellular location">
    <subcellularLocation>
        <location evidence="1">Membrane</location>
        <topology evidence="1">Multi-pass membrane protein</topology>
    </subcellularLocation>
</comment>
<dbReference type="OMA" id="HIALNDM"/>
<comment type="similarity">
    <text evidence="2">Belongs to the ZIP transporter (TC 2.A.5) family.</text>
</comment>
<keyword evidence="3 6" id="KW-0812">Transmembrane</keyword>
<evidence type="ECO:0000313" key="7">
    <source>
        <dbReference type="EMBL" id="KAH9368423.1"/>
    </source>
</evidence>
<dbReference type="GO" id="GO:0030003">
    <property type="term" value="P:intracellular monoatomic cation homeostasis"/>
    <property type="evidence" value="ECO:0007669"/>
    <property type="project" value="TreeGrafter"/>
</dbReference>